<organism evidence="2 3">
    <name type="scientific">Iodobacter violaceini</name>
    <dbReference type="NCBI Taxonomy" id="3044271"/>
    <lineage>
        <taxon>Bacteria</taxon>
        <taxon>Pseudomonadati</taxon>
        <taxon>Pseudomonadota</taxon>
        <taxon>Betaproteobacteria</taxon>
        <taxon>Neisseriales</taxon>
        <taxon>Chitinibacteraceae</taxon>
        <taxon>Iodobacter</taxon>
    </lineage>
</organism>
<dbReference type="InterPro" id="IPR050312">
    <property type="entry name" value="IolE/XylAMocC-like"/>
</dbReference>
<dbReference type="EMBL" id="JAAOLX010000001">
    <property type="protein sequence ID" value="NHQ84533.1"/>
    <property type="molecule type" value="Genomic_DNA"/>
</dbReference>
<dbReference type="PANTHER" id="PTHR12110:SF41">
    <property type="entry name" value="INOSOSE DEHYDRATASE"/>
    <property type="match status" value="1"/>
</dbReference>
<dbReference type="GO" id="GO:0016853">
    <property type="term" value="F:isomerase activity"/>
    <property type="evidence" value="ECO:0007669"/>
    <property type="project" value="UniProtKB-KW"/>
</dbReference>
<name>A0ABX0KKH1_9NEIS</name>
<keyword evidence="2" id="KW-0413">Isomerase</keyword>
<proteinExistence type="predicted"/>
<dbReference type="RefSeq" id="WP_166820592.1">
    <property type="nucleotide sequence ID" value="NZ_JAAOLX010000001.1"/>
</dbReference>
<dbReference type="Gene3D" id="3.20.20.150">
    <property type="entry name" value="Divalent-metal-dependent TIM barrel enzymes"/>
    <property type="match status" value="1"/>
</dbReference>
<accession>A0ABX0KKH1</accession>
<dbReference type="InterPro" id="IPR036237">
    <property type="entry name" value="Xyl_isomerase-like_sf"/>
</dbReference>
<dbReference type="SUPFAM" id="SSF51658">
    <property type="entry name" value="Xylose isomerase-like"/>
    <property type="match status" value="1"/>
</dbReference>
<dbReference type="PANTHER" id="PTHR12110">
    <property type="entry name" value="HYDROXYPYRUVATE ISOMERASE"/>
    <property type="match status" value="1"/>
</dbReference>
<evidence type="ECO:0000259" key="1">
    <source>
        <dbReference type="Pfam" id="PF01261"/>
    </source>
</evidence>
<feature type="domain" description="Xylose isomerase-like TIM barrel" evidence="1">
    <location>
        <begin position="25"/>
        <end position="260"/>
    </location>
</feature>
<comment type="caution">
    <text evidence="2">The sequence shown here is derived from an EMBL/GenBank/DDBJ whole genome shotgun (WGS) entry which is preliminary data.</text>
</comment>
<evidence type="ECO:0000313" key="3">
    <source>
        <dbReference type="Proteomes" id="UP000712570"/>
    </source>
</evidence>
<gene>
    <name evidence="2" type="ORF">HA050_00155</name>
</gene>
<protein>
    <submittedName>
        <fullName evidence="2">Sugar phosphate isomerase/epimerase</fullName>
    </submittedName>
</protein>
<reference evidence="2 3" key="1">
    <citation type="submission" date="2020-03" db="EMBL/GenBank/DDBJ databases">
        <title>Draft genome sequence of environmentally isolated violet-colored cultures.</title>
        <authorList>
            <person name="Wilson H.S."/>
        </authorList>
    </citation>
    <scope>NUCLEOTIDE SEQUENCE [LARGE SCALE GENOMIC DNA]</scope>
    <source>
        <strain evidence="2 3">HSC-16F04</strain>
    </source>
</reference>
<dbReference type="Proteomes" id="UP000712570">
    <property type="component" value="Unassembled WGS sequence"/>
</dbReference>
<evidence type="ECO:0000313" key="2">
    <source>
        <dbReference type="EMBL" id="NHQ84533.1"/>
    </source>
</evidence>
<sequence length="263" mass="30351">MEGKKIGVQLYTLRAEMKKNLQKTLEKVADIGFKEVEFAGYFENKPRDIRYLLDDSGLSAPAAHIAYQDLGPSLSEAIENAQLLGHQYLVNPWIDAAIREQPDGWRRIAEVFNRAGEQCKRAGIQFCYHNHHFEFVPLNGELPYDVLLQECDADLVKMELDLCWITLAGKDPEDYFQRYPGRFPLVHLKQLKNLPTQDFRVALPFDQAFPEITEVGPGVIDWEKQLFMPHCAGIQHYFVEHDVAKSPFDSIQQSFDYLKELNF</sequence>
<keyword evidence="3" id="KW-1185">Reference proteome</keyword>
<dbReference type="InterPro" id="IPR013022">
    <property type="entry name" value="Xyl_isomerase-like_TIM-brl"/>
</dbReference>
<dbReference type="Pfam" id="PF01261">
    <property type="entry name" value="AP_endonuc_2"/>
    <property type="match status" value="1"/>
</dbReference>